<accession>A0A8J4LNK8</accession>
<dbReference type="EMBL" id="BNCQ01000014">
    <property type="protein sequence ID" value="GIM03466.1"/>
    <property type="molecule type" value="Genomic_DNA"/>
</dbReference>
<evidence type="ECO:0000313" key="2">
    <source>
        <dbReference type="Proteomes" id="UP000722791"/>
    </source>
</evidence>
<dbReference type="Proteomes" id="UP000722791">
    <property type="component" value="Unassembled WGS sequence"/>
</dbReference>
<reference evidence="1" key="1">
    <citation type="journal article" date="2021" name="Proc. Natl. Acad. Sci. U.S.A.">
        <title>Three genomes in the algal genus Volvox reveal the fate of a haploid sex-determining region after a transition to homothallism.</title>
        <authorList>
            <person name="Yamamoto K."/>
            <person name="Hamaji T."/>
            <person name="Kawai-Toyooka H."/>
            <person name="Matsuzaki R."/>
            <person name="Takahashi F."/>
            <person name="Nishimura Y."/>
            <person name="Kawachi M."/>
            <person name="Noguchi H."/>
            <person name="Minakuchi Y."/>
            <person name="Umen J.G."/>
            <person name="Toyoda A."/>
            <person name="Nozaki H."/>
        </authorList>
    </citation>
    <scope>NUCLEOTIDE SEQUENCE</scope>
    <source>
        <strain evidence="1">NIES-3785</strain>
    </source>
</reference>
<name>A0A8J4LNK8_9CHLO</name>
<proteinExistence type="predicted"/>
<dbReference type="AlphaFoldDB" id="A0A8J4LNK8"/>
<comment type="caution">
    <text evidence="1">The sequence shown here is derived from an EMBL/GenBank/DDBJ whole genome shotgun (WGS) entry which is preliminary data.</text>
</comment>
<gene>
    <name evidence="1" type="ORF">Vretimale_8243</name>
</gene>
<sequence length="449" mass="46546">MHAHCLLRLSRSGLANAQQIFNNATLPPGRSRFPPDAWCALLQHERQYGLNPHPEVVAPAPRTVAALQDTNWRGKIVNMRDFSDLSDDVSAGQPRGSFRAQAPSASMGVAEMAAALALVSFTSVQPPAVSPCNVFPISIQSPLRSASFPLLEEAFGEALVVHTPPSCFDRATAVPAFPTPMTSNYSPASNPNTDAAKLMPDSTIGCPTVPPHNSLAASAEVSGQNHVPMTTTLTASESSTPDDGVGVTELTASDGIPLAAIAADYLPALLQPLVPASLAQYWQGVSEAARGNRLHATIYVSQKAWAHVAPTITAMAGADGNGPAGRVRFALVPLGADYAIRADAAQMEQSASSGSGGGGGGDAAAAAAAAATSMEDVAARFGLDVALAGCASGPNVGSVKRLDMCPAMVIRGGYMGSTCSSGEVYPSWSMRQELDAHVRRNLMHTQHML</sequence>
<evidence type="ECO:0000313" key="1">
    <source>
        <dbReference type="EMBL" id="GIM03466.1"/>
    </source>
</evidence>
<organism evidence="1 2">
    <name type="scientific">Volvox reticuliferus</name>
    <dbReference type="NCBI Taxonomy" id="1737510"/>
    <lineage>
        <taxon>Eukaryota</taxon>
        <taxon>Viridiplantae</taxon>
        <taxon>Chlorophyta</taxon>
        <taxon>core chlorophytes</taxon>
        <taxon>Chlorophyceae</taxon>
        <taxon>CS clade</taxon>
        <taxon>Chlamydomonadales</taxon>
        <taxon>Volvocaceae</taxon>
        <taxon>Volvox</taxon>
    </lineage>
</organism>
<protein>
    <submittedName>
        <fullName evidence="1">Uncharacterized protein</fullName>
    </submittedName>
</protein>